<proteinExistence type="predicted"/>
<comment type="caution">
    <text evidence="1">The sequence shown here is derived from an EMBL/GenBank/DDBJ whole genome shotgun (WGS) entry which is preliminary data.</text>
</comment>
<dbReference type="AlphaFoldDB" id="A0A150J6H0"/>
<evidence type="ECO:0000313" key="2">
    <source>
        <dbReference type="Proteomes" id="UP000075398"/>
    </source>
</evidence>
<organism evidence="1 2">
    <name type="scientific">Candidatus Methanofastidiosum methylothiophilum</name>
    <dbReference type="NCBI Taxonomy" id="1705564"/>
    <lineage>
        <taxon>Archaea</taxon>
        <taxon>Methanobacteriati</taxon>
        <taxon>Methanobacteriota</taxon>
        <taxon>Stenosarchaea group</taxon>
        <taxon>Candidatus Methanofastidiosia</taxon>
        <taxon>Candidatus Methanofastidiosales</taxon>
        <taxon>Candidatus Methanofastidiosaceae</taxon>
        <taxon>Candidatus Methanofastidiosum</taxon>
    </lineage>
</organism>
<gene>
    <name evidence="1" type="ORF">AMQ22_00607</name>
</gene>
<name>A0A150J6H0_9EURY</name>
<accession>A0A150J6H0</accession>
<sequence>MTTYIEIGMVVNCPKRQEDISFSECCECEYFVKTDRFYNDIECSYECNEPDA</sequence>
<evidence type="ECO:0000313" key="1">
    <source>
        <dbReference type="EMBL" id="KYC52816.1"/>
    </source>
</evidence>
<dbReference type="Proteomes" id="UP000075398">
    <property type="component" value="Unassembled WGS sequence"/>
</dbReference>
<dbReference type="EMBL" id="LNGC01000016">
    <property type="protein sequence ID" value="KYC52816.1"/>
    <property type="molecule type" value="Genomic_DNA"/>
</dbReference>
<reference evidence="1 2" key="1">
    <citation type="journal article" date="2016" name="ISME J.">
        <title>Chasing the elusive Euryarchaeota class WSA2: genomes reveal a uniquely fastidious methyl-reducing methanogen.</title>
        <authorList>
            <person name="Nobu M.K."/>
            <person name="Narihiro T."/>
            <person name="Kuroda K."/>
            <person name="Mei R."/>
            <person name="Liu W.T."/>
        </authorList>
    </citation>
    <scope>NUCLEOTIDE SEQUENCE [LARGE SCALE GENOMIC DNA]</scope>
    <source>
        <strain evidence="1">U1lsi0528_Bin055</strain>
    </source>
</reference>
<protein>
    <submittedName>
        <fullName evidence="1">Uncharacterized protein</fullName>
    </submittedName>
</protein>